<dbReference type="Gene3D" id="3.30.1360.70">
    <property type="entry name" value="Arginyl tRNA synthetase N-terminal domain"/>
    <property type="match status" value="1"/>
</dbReference>
<dbReference type="FunFam" id="1.10.730.10:FF:000006">
    <property type="entry name" value="Arginyl-tRNA synthetase 2, mitochondrial"/>
    <property type="match status" value="1"/>
</dbReference>
<dbReference type="HAMAP" id="MF_00123">
    <property type="entry name" value="Arg_tRNA_synth"/>
    <property type="match status" value="1"/>
</dbReference>
<dbReference type="InterPro" id="IPR001412">
    <property type="entry name" value="aa-tRNA-synth_I_CS"/>
</dbReference>
<evidence type="ECO:0000256" key="1">
    <source>
        <dbReference type="ARBA" id="ARBA00005594"/>
    </source>
</evidence>
<evidence type="ECO:0000259" key="10">
    <source>
        <dbReference type="SMART" id="SM00836"/>
    </source>
</evidence>
<keyword evidence="5 8" id="KW-0648">Protein biosynthesis</keyword>
<dbReference type="AlphaFoldDB" id="A0A081RLC8"/>
<comment type="subcellular location">
    <subcellularLocation>
        <location evidence="8">Cytoplasm</location>
    </subcellularLocation>
</comment>
<comment type="caution">
    <text evidence="12">The sequence shown here is derived from an EMBL/GenBank/DDBJ whole genome shotgun (WGS) entry which is preliminary data.</text>
</comment>
<dbReference type="PANTHER" id="PTHR11956:SF5">
    <property type="entry name" value="ARGININE--TRNA LIGASE, CYTOPLASMIC"/>
    <property type="match status" value="1"/>
</dbReference>
<dbReference type="Gene3D" id="1.10.730.10">
    <property type="entry name" value="Isoleucyl-tRNA Synthetase, Domain 1"/>
    <property type="match status" value="1"/>
</dbReference>
<dbReference type="SUPFAM" id="SSF52374">
    <property type="entry name" value="Nucleotidylyl transferase"/>
    <property type="match status" value="1"/>
</dbReference>
<dbReference type="GO" id="GO:0005524">
    <property type="term" value="F:ATP binding"/>
    <property type="evidence" value="ECO:0007669"/>
    <property type="project" value="UniProtKB-UniRule"/>
</dbReference>
<name>A0A081RLC8_9ARCH</name>
<comment type="catalytic activity">
    <reaction evidence="7 8">
        <text>tRNA(Arg) + L-arginine + ATP = L-arginyl-tRNA(Arg) + AMP + diphosphate</text>
        <dbReference type="Rhea" id="RHEA:20301"/>
        <dbReference type="Rhea" id="RHEA-COMP:9658"/>
        <dbReference type="Rhea" id="RHEA-COMP:9673"/>
        <dbReference type="ChEBI" id="CHEBI:30616"/>
        <dbReference type="ChEBI" id="CHEBI:32682"/>
        <dbReference type="ChEBI" id="CHEBI:33019"/>
        <dbReference type="ChEBI" id="CHEBI:78442"/>
        <dbReference type="ChEBI" id="CHEBI:78513"/>
        <dbReference type="ChEBI" id="CHEBI:456215"/>
        <dbReference type="EC" id="6.1.1.19"/>
    </reaction>
</comment>
<dbReference type="SUPFAM" id="SSF47323">
    <property type="entry name" value="Anticodon-binding domain of a subclass of class I aminoacyl-tRNA synthetases"/>
    <property type="match status" value="1"/>
</dbReference>
<dbReference type="Pfam" id="PF03485">
    <property type="entry name" value="Arg_tRNA_synt_N"/>
    <property type="match status" value="1"/>
</dbReference>
<dbReference type="InterPro" id="IPR001278">
    <property type="entry name" value="Arg-tRNA-ligase"/>
</dbReference>
<dbReference type="EC" id="6.1.1.19" evidence="8"/>
<feature type="domain" description="Arginyl tRNA synthetase N-terminal" evidence="11">
    <location>
        <begin position="4"/>
        <end position="90"/>
    </location>
</feature>
<dbReference type="PROSITE" id="PS00178">
    <property type="entry name" value="AA_TRNA_LIGASE_I"/>
    <property type="match status" value="1"/>
</dbReference>
<dbReference type="GO" id="GO:0005737">
    <property type="term" value="C:cytoplasm"/>
    <property type="evidence" value="ECO:0007669"/>
    <property type="project" value="UniProtKB-SubCell"/>
</dbReference>
<dbReference type="SUPFAM" id="SSF55190">
    <property type="entry name" value="Arginyl-tRNA synthetase (ArgRS), N-terminal 'additional' domain"/>
    <property type="match status" value="1"/>
</dbReference>
<evidence type="ECO:0000256" key="9">
    <source>
        <dbReference type="RuleBase" id="RU363038"/>
    </source>
</evidence>
<evidence type="ECO:0000313" key="13">
    <source>
        <dbReference type="Proteomes" id="UP000028059"/>
    </source>
</evidence>
<dbReference type="InterPro" id="IPR035684">
    <property type="entry name" value="ArgRS_core"/>
</dbReference>
<dbReference type="GO" id="GO:0004814">
    <property type="term" value="F:arginine-tRNA ligase activity"/>
    <property type="evidence" value="ECO:0007669"/>
    <property type="project" value="UniProtKB-UniRule"/>
</dbReference>
<keyword evidence="3 8" id="KW-0547">Nucleotide-binding</keyword>
<evidence type="ECO:0000259" key="11">
    <source>
        <dbReference type="SMART" id="SM01016"/>
    </source>
</evidence>
<dbReference type="Proteomes" id="UP000028059">
    <property type="component" value="Unassembled WGS sequence"/>
</dbReference>
<keyword evidence="2 8" id="KW-0436">Ligase</keyword>
<feature type="short sequence motif" description="'HIGH' region" evidence="8">
    <location>
        <begin position="126"/>
        <end position="136"/>
    </location>
</feature>
<proteinExistence type="inferred from homology"/>
<dbReference type="PRINTS" id="PR01038">
    <property type="entry name" value="TRNASYNTHARG"/>
</dbReference>
<gene>
    <name evidence="8 12" type="primary">argS</name>
    <name evidence="12" type="ORF">AAA799N04_01570</name>
</gene>
<dbReference type="InterPro" id="IPR005148">
    <property type="entry name" value="Arg-tRNA-synth_N"/>
</dbReference>
<dbReference type="PANTHER" id="PTHR11956">
    <property type="entry name" value="ARGINYL-TRNA SYNTHETASE"/>
    <property type="match status" value="1"/>
</dbReference>
<dbReference type="SMART" id="SM00836">
    <property type="entry name" value="DALR_1"/>
    <property type="match status" value="1"/>
</dbReference>
<dbReference type="PATRIC" id="fig|1502293.3.peg.1454"/>
<protein>
    <recommendedName>
        <fullName evidence="8">Arginine--tRNA ligase</fullName>
        <ecNumber evidence="8">6.1.1.19</ecNumber>
    </recommendedName>
    <alternativeName>
        <fullName evidence="8">Arginyl-tRNA synthetase</fullName>
        <shortName evidence="8">ArgRS</shortName>
    </alternativeName>
</protein>
<dbReference type="InterPro" id="IPR014729">
    <property type="entry name" value="Rossmann-like_a/b/a_fold"/>
</dbReference>
<keyword evidence="8" id="KW-0963">Cytoplasm</keyword>
<dbReference type="InterPro" id="IPR008909">
    <property type="entry name" value="DALR_anticod-bd"/>
</dbReference>
<dbReference type="Gene3D" id="3.40.50.620">
    <property type="entry name" value="HUPs"/>
    <property type="match status" value="1"/>
</dbReference>
<dbReference type="EMBL" id="JOKN01000039">
    <property type="protein sequence ID" value="KEQ56001.1"/>
    <property type="molecule type" value="Genomic_DNA"/>
</dbReference>
<dbReference type="InterPro" id="IPR036695">
    <property type="entry name" value="Arg-tRNA-synth_N_sf"/>
</dbReference>
<dbReference type="InterPro" id="IPR009080">
    <property type="entry name" value="tRNAsynth_Ia_anticodon-bd"/>
</dbReference>
<sequence length="628" mass="70677">MTFKSIIDEIENNLNKILDDLSISDVKFSVEPAKPGFGDVSSNVSFLLAKQLKKNPKDISEMLSEKYSQCVNTLVSKSESHPSGYLNFYADWPKLNQLILSESNLPEFGDVDIGKNSTIVVEHTSVNPNKALHIGHIRNIIIGDTVSRILQKANYKVNVLNYVDDSGLQVADIVVGFKHFGFDVEPPQGKKFDHYCGDDVYVKTTEKYEQDPSLEEIRKNVLKELEYGNSETAQFADKITRRVLSNQLETCWNLSVSYDCLNFESQIIRSGLWDGIFAKLKEMNLVEFENDGKNAGCWVIRGEGKEEDKVIVRSNGTATYIAKDIPYAAWKLGLLDDPFHYEKYEKEQPNSRVLWQTTLNASNSEPKNFSGDKVITVIDSRQARLQKIITSLMGKFKSIPDAYVHLGYESVTLSSDTAKVLGLETDGKQAQMSGRKGLYVNADSVYDLLKEKTTEETKKRHPEMSDSEIEKISHAVSVATLRYEMIKQDLDKIIAFDLTKSLSLEGDTAPYIQYTHARASRILEKSGRVPSIDVNFSLLKEPSELDLVKTIGLFNLQVRDAANNLSPKVISRYCHDLAVAFNSFYEKSKVLDLGDEPLENSRLCLVHSFKITIEKALNLLGITAPDKM</sequence>
<evidence type="ECO:0000256" key="5">
    <source>
        <dbReference type="ARBA" id="ARBA00022917"/>
    </source>
</evidence>
<evidence type="ECO:0000256" key="4">
    <source>
        <dbReference type="ARBA" id="ARBA00022840"/>
    </source>
</evidence>
<evidence type="ECO:0000256" key="3">
    <source>
        <dbReference type="ARBA" id="ARBA00022741"/>
    </source>
</evidence>
<accession>A0A081RLC8</accession>
<dbReference type="Pfam" id="PF00750">
    <property type="entry name" value="tRNA-synt_1d"/>
    <property type="match status" value="1"/>
</dbReference>
<evidence type="ECO:0000256" key="2">
    <source>
        <dbReference type="ARBA" id="ARBA00022598"/>
    </source>
</evidence>
<feature type="domain" description="DALR anticodon binding" evidence="10">
    <location>
        <begin position="512"/>
        <end position="628"/>
    </location>
</feature>
<comment type="similarity">
    <text evidence="1 8 9">Belongs to the class-I aminoacyl-tRNA synthetase family.</text>
</comment>
<dbReference type="GO" id="GO:0006420">
    <property type="term" value="P:arginyl-tRNA aminoacylation"/>
    <property type="evidence" value="ECO:0007669"/>
    <property type="project" value="UniProtKB-UniRule"/>
</dbReference>
<reference evidence="12 13" key="1">
    <citation type="submission" date="2014-06" db="EMBL/GenBank/DDBJ databases">
        <authorList>
            <person name="Ngugi D.K."/>
            <person name="Blom J."/>
            <person name="Alam I."/>
            <person name="Rashid M."/>
            <person name="Ba Alawi W."/>
            <person name="Zhang G."/>
            <person name="Hikmawan T."/>
            <person name="Guan Y."/>
            <person name="Antunes A."/>
            <person name="Siam R."/>
            <person name="ElDorry H."/>
            <person name="Bajic V."/>
            <person name="Stingl U."/>
        </authorList>
    </citation>
    <scope>NUCLEOTIDE SEQUENCE [LARGE SCALE GENOMIC DNA]</scope>
    <source>
        <strain evidence="12">SCGC AAA799-N04</strain>
    </source>
</reference>
<keyword evidence="6 8" id="KW-0030">Aminoacyl-tRNA synthetase</keyword>
<evidence type="ECO:0000256" key="7">
    <source>
        <dbReference type="ARBA" id="ARBA00049339"/>
    </source>
</evidence>
<evidence type="ECO:0000256" key="6">
    <source>
        <dbReference type="ARBA" id="ARBA00023146"/>
    </source>
</evidence>
<dbReference type="SMART" id="SM01016">
    <property type="entry name" value="Arg_tRNA_synt_N"/>
    <property type="match status" value="1"/>
</dbReference>
<evidence type="ECO:0000256" key="8">
    <source>
        <dbReference type="HAMAP-Rule" id="MF_00123"/>
    </source>
</evidence>
<dbReference type="Pfam" id="PF05746">
    <property type="entry name" value="DALR_1"/>
    <property type="match status" value="1"/>
</dbReference>
<evidence type="ECO:0000313" key="12">
    <source>
        <dbReference type="EMBL" id="KEQ56001.1"/>
    </source>
</evidence>
<keyword evidence="13" id="KW-1185">Reference proteome</keyword>
<organism evidence="12 13">
    <name type="scientific">Marine Group I thaumarchaeote SCGC AAA799-N04</name>
    <dbReference type="NCBI Taxonomy" id="1502293"/>
    <lineage>
        <taxon>Archaea</taxon>
        <taxon>Nitrososphaerota</taxon>
        <taxon>Marine Group I</taxon>
    </lineage>
</organism>
<keyword evidence="4 8" id="KW-0067">ATP-binding</keyword>